<dbReference type="RefSeq" id="WP_058886008.1">
    <property type="nucleotide sequence ID" value="NZ_JAFMUG010000001.1"/>
</dbReference>
<name>A0A2I2M6W9_9FLAO</name>
<evidence type="ECO:0000313" key="1">
    <source>
        <dbReference type="EMBL" id="SOU88289.1"/>
    </source>
</evidence>
<evidence type="ECO:0008006" key="3">
    <source>
        <dbReference type="Google" id="ProtNLM"/>
    </source>
</evidence>
<protein>
    <recommendedName>
        <fullName evidence="3">HEPN domain-containing protein</fullName>
    </recommendedName>
</protein>
<dbReference type="Proteomes" id="UP000490060">
    <property type="component" value="Unassembled WGS sequence"/>
</dbReference>
<proteinExistence type="predicted"/>
<sequence>MSFLNNKSEFNLEGAKLLIENSLFAPSVHCSYYAVFQKLKHQYIIKEDITYDDLSDRIMADKRNTHKYVIEEFCNFIQDRYKKREIKNKINDLKAFRIQSDYENLEINHSISSFALTKSETLLKELKTI</sequence>
<dbReference type="AlphaFoldDB" id="A0A2I2M6W9"/>
<dbReference type="Gene3D" id="1.20.120.330">
    <property type="entry name" value="Nucleotidyltransferases domain 2"/>
    <property type="match status" value="1"/>
</dbReference>
<reference evidence="1 2" key="1">
    <citation type="submission" date="2017-11" db="EMBL/GenBank/DDBJ databases">
        <authorList>
            <person name="Duchaud E."/>
        </authorList>
    </citation>
    <scope>NUCLEOTIDE SEQUENCE [LARGE SCALE GENOMIC DNA]</scope>
    <source>
        <strain evidence="1 2">TNO010</strain>
    </source>
</reference>
<evidence type="ECO:0000313" key="2">
    <source>
        <dbReference type="Proteomes" id="UP000490060"/>
    </source>
</evidence>
<gene>
    <name evidence="1" type="ORF">TNO010_150241</name>
</gene>
<accession>A0A2I2M6W9</accession>
<organism evidence="1 2">
    <name type="scientific">Tenacibaculum finnmarkense genomovar ulcerans</name>
    <dbReference type="NCBI Taxonomy" id="2781388"/>
    <lineage>
        <taxon>Bacteria</taxon>
        <taxon>Pseudomonadati</taxon>
        <taxon>Bacteroidota</taxon>
        <taxon>Flavobacteriia</taxon>
        <taxon>Flavobacteriales</taxon>
        <taxon>Flavobacteriaceae</taxon>
        <taxon>Tenacibaculum</taxon>
        <taxon>Tenacibaculum finnmarkense</taxon>
    </lineage>
</organism>
<dbReference type="EMBL" id="OENE01000007">
    <property type="protein sequence ID" value="SOU88289.1"/>
    <property type="molecule type" value="Genomic_DNA"/>
</dbReference>